<feature type="domain" description="AB hydrolase-1" evidence="1">
    <location>
        <begin position="16"/>
        <end position="115"/>
    </location>
</feature>
<protein>
    <submittedName>
        <fullName evidence="2">Pimeloyl-ACP methyl ester carboxylesterase</fullName>
    </submittedName>
</protein>
<dbReference type="PANTHER" id="PTHR43798">
    <property type="entry name" value="MONOACYLGLYCEROL LIPASE"/>
    <property type="match status" value="1"/>
</dbReference>
<reference evidence="2 3" key="1">
    <citation type="submission" date="2016-10" db="EMBL/GenBank/DDBJ databases">
        <authorList>
            <person name="de Groot N.N."/>
        </authorList>
    </citation>
    <scope>NUCLEOTIDE SEQUENCE [LARGE SCALE GENOMIC DNA]</scope>
    <source>
        <strain evidence="2 3">YAD2003</strain>
    </source>
</reference>
<dbReference type="RefSeq" id="WP_074718721.1">
    <property type="nucleotide sequence ID" value="NZ_FNWV01000015.1"/>
</dbReference>
<dbReference type="InterPro" id="IPR029058">
    <property type="entry name" value="AB_hydrolase_fold"/>
</dbReference>
<evidence type="ECO:0000313" key="2">
    <source>
        <dbReference type="EMBL" id="SEH83063.1"/>
    </source>
</evidence>
<evidence type="ECO:0000259" key="1">
    <source>
        <dbReference type="Pfam" id="PF00561"/>
    </source>
</evidence>
<dbReference type="Pfam" id="PF00561">
    <property type="entry name" value="Abhydrolase_1"/>
    <property type="match status" value="1"/>
</dbReference>
<dbReference type="OrthoDB" id="9775557at2"/>
<proteinExistence type="predicted"/>
<dbReference type="Proteomes" id="UP000183190">
    <property type="component" value="Unassembled WGS sequence"/>
</dbReference>
<dbReference type="PANTHER" id="PTHR43798:SF33">
    <property type="entry name" value="HYDROLASE, PUTATIVE (AFU_ORTHOLOGUE AFUA_2G14860)-RELATED"/>
    <property type="match status" value="1"/>
</dbReference>
<sequence length="261" mass="29994">MLHNTFYPAEDGNTETIVLLHGFGGNSRIWKYQLPLLSKHYNVLTIDLPSHNEGNLRLSQLEVSLDAISKEILAVCDQHSIRHSIFMGVSLGTIFVKYIQAFYPEYVDFGILVGAVATVNTLLHGCARLFSKIGDKLPFATVYHVFSWIIMPGKRNEESRSIFRKCAIALNKKEFKLYMHIFNQAFRFSKLFEKEYHPENIYISGKLDSCFLRRTVREAKSTCGRMIQMAACGHVCNIVQKERFNEIMLKVLDRNYTVIAE</sequence>
<dbReference type="Gene3D" id="3.40.50.1820">
    <property type="entry name" value="alpha/beta hydrolase"/>
    <property type="match status" value="1"/>
</dbReference>
<evidence type="ECO:0000313" key="3">
    <source>
        <dbReference type="Proteomes" id="UP000183190"/>
    </source>
</evidence>
<dbReference type="GO" id="GO:0016020">
    <property type="term" value="C:membrane"/>
    <property type="evidence" value="ECO:0007669"/>
    <property type="project" value="TreeGrafter"/>
</dbReference>
<dbReference type="EMBL" id="FNWV01000015">
    <property type="protein sequence ID" value="SEH83063.1"/>
    <property type="molecule type" value="Genomic_DNA"/>
</dbReference>
<name>A0A1H6LAN9_RUMFL</name>
<dbReference type="AlphaFoldDB" id="A0A1H6LAN9"/>
<dbReference type="InterPro" id="IPR050266">
    <property type="entry name" value="AB_hydrolase_sf"/>
</dbReference>
<dbReference type="InterPro" id="IPR000073">
    <property type="entry name" value="AB_hydrolase_1"/>
</dbReference>
<accession>A0A1H6LAN9</accession>
<organism evidence="2 3">
    <name type="scientific">Ruminococcus flavefaciens</name>
    <dbReference type="NCBI Taxonomy" id="1265"/>
    <lineage>
        <taxon>Bacteria</taxon>
        <taxon>Bacillati</taxon>
        <taxon>Bacillota</taxon>
        <taxon>Clostridia</taxon>
        <taxon>Eubacteriales</taxon>
        <taxon>Oscillospiraceae</taxon>
        <taxon>Ruminococcus</taxon>
    </lineage>
</organism>
<dbReference type="SUPFAM" id="SSF53474">
    <property type="entry name" value="alpha/beta-Hydrolases"/>
    <property type="match status" value="1"/>
</dbReference>
<gene>
    <name evidence="2" type="ORF">SAMN02910265_02934</name>
</gene>